<accession>A0A9W7D5B9</accession>
<comment type="caution">
    <text evidence="2">The sequence shown here is derived from an EMBL/GenBank/DDBJ whole genome shotgun (WGS) entry which is preliminary data.</text>
</comment>
<evidence type="ECO:0000259" key="1">
    <source>
        <dbReference type="Pfam" id="PF03184"/>
    </source>
</evidence>
<sequence>MLRLQALAEAEEAGIESFRTSSSSQHLFKGRHRLALRAKTRQGQLRPSELTQIAREFAKEVYEKAVSLGVTKIFNADQTVVEYAKAINVTLMKVPPNATSVSQPADATWNGPFKIKLRNAWILNLREQLASRVSGVPFRLKPPCRGQLCEWIAGSWAEIAPSTIQGGFYHCGLLLRDEEVAAVRKQVAILTADDEVF</sequence>
<organism evidence="2 3">
    <name type="scientific">Phytophthora fragariaefolia</name>
    <dbReference type="NCBI Taxonomy" id="1490495"/>
    <lineage>
        <taxon>Eukaryota</taxon>
        <taxon>Sar</taxon>
        <taxon>Stramenopiles</taxon>
        <taxon>Oomycota</taxon>
        <taxon>Peronosporomycetes</taxon>
        <taxon>Peronosporales</taxon>
        <taxon>Peronosporaceae</taxon>
        <taxon>Phytophthora</taxon>
    </lineage>
</organism>
<proteinExistence type="predicted"/>
<dbReference type="InterPro" id="IPR004875">
    <property type="entry name" value="DDE_SF_endonuclease_dom"/>
</dbReference>
<protein>
    <submittedName>
        <fullName evidence="2">Unnamed protein product</fullName>
    </submittedName>
</protein>
<name>A0A9W7D5B9_9STRA</name>
<dbReference type="OrthoDB" id="116670at2759"/>
<evidence type="ECO:0000313" key="2">
    <source>
        <dbReference type="EMBL" id="GMF52280.1"/>
    </source>
</evidence>
<dbReference type="AlphaFoldDB" id="A0A9W7D5B9"/>
<gene>
    <name evidence="2" type="ORF">Pfra01_002135600</name>
</gene>
<feature type="domain" description="DDE-1" evidence="1">
    <location>
        <begin position="84"/>
        <end position="168"/>
    </location>
</feature>
<dbReference type="GO" id="GO:0003676">
    <property type="term" value="F:nucleic acid binding"/>
    <property type="evidence" value="ECO:0007669"/>
    <property type="project" value="InterPro"/>
</dbReference>
<dbReference type="Pfam" id="PF03184">
    <property type="entry name" value="DDE_1"/>
    <property type="match status" value="1"/>
</dbReference>
<evidence type="ECO:0000313" key="3">
    <source>
        <dbReference type="Proteomes" id="UP001165121"/>
    </source>
</evidence>
<keyword evidence="3" id="KW-1185">Reference proteome</keyword>
<dbReference type="Proteomes" id="UP001165121">
    <property type="component" value="Unassembled WGS sequence"/>
</dbReference>
<dbReference type="EMBL" id="BSXT01003072">
    <property type="protein sequence ID" value="GMF52280.1"/>
    <property type="molecule type" value="Genomic_DNA"/>
</dbReference>
<reference evidence="2" key="1">
    <citation type="submission" date="2023-04" db="EMBL/GenBank/DDBJ databases">
        <title>Phytophthora fragariaefolia NBRC 109709.</title>
        <authorList>
            <person name="Ichikawa N."/>
            <person name="Sato H."/>
            <person name="Tonouchi N."/>
        </authorList>
    </citation>
    <scope>NUCLEOTIDE SEQUENCE</scope>
    <source>
        <strain evidence="2">NBRC 109709</strain>
    </source>
</reference>